<name>A0A0B6Y2K0_9EUPU</name>
<sequence>RKAGISQTTTINPPNPSDILPYLQYLFYSISAKCAASIPTANISFSNFRDSFGSGMNFLRRRFSSGDLQGEYNDKEDPANVINLKKSQSPSAPSSPSKSSSSANLGQRFFSSSAKPTYNKDRCKILLVIDDQHTDWTKYFRGKKLFGDWDVRVEQAEFSELNLAAYSDSGTMVDIQVTRNGAKIVRSFKPDFLLIRQHVRDANQDWRNIILGFKYGGIPS</sequence>
<dbReference type="PRINTS" id="PR01368">
    <property type="entry name" value="SYNAPSIN"/>
</dbReference>
<dbReference type="InterPro" id="IPR019736">
    <property type="entry name" value="Synapsin_P_site"/>
</dbReference>
<dbReference type="EMBL" id="HACG01003637">
    <property type="protein sequence ID" value="CEK50502.1"/>
    <property type="molecule type" value="Transcribed_RNA"/>
</dbReference>
<dbReference type="Pfam" id="PF02078">
    <property type="entry name" value="Synapsin"/>
    <property type="match status" value="1"/>
</dbReference>
<comment type="similarity">
    <text evidence="1">Belongs to the synapsin family.</text>
</comment>
<dbReference type="AlphaFoldDB" id="A0A0B6Y2K0"/>
<feature type="non-terminal residue" evidence="7">
    <location>
        <position position="220"/>
    </location>
</feature>
<evidence type="ECO:0000259" key="6">
    <source>
        <dbReference type="Pfam" id="PF02078"/>
    </source>
</evidence>
<dbReference type="FunFam" id="3.40.50.20:FF:000008">
    <property type="entry name" value="Synapsin III"/>
    <property type="match status" value="1"/>
</dbReference>
<dbReference type="InterPro" id="IPR016185">
    <property type="entry name" value="PreATP-grasp_dom_sf"/>
</dbReference>
<feature type="compositionally biased region" description="Low complexity" evidence="5">
    <location>
        <begin position="85"/>
        <end position="103"/>
    </location>
</feature>
<evidence type="ECO:0000256" key="2">
    <source>
        <dbReference type="ARBA" id="ARBA00022553"/>
    </source>
</evidence>
<dbReference type="InterPro" id="IPR020897">
    <property type="entry name" value="Synapsin_pre-ATP-grasp_dom"/>
</dbReference>
<feature type="non-terminal residue" evidence="7">
    <location>
        <position position="1"/>
    </location>
</feature>
<feature type="domain" description="Synapsin pre-ATP-grasp" evidence="6">
    <location>
        <begin position="119"/>
        <end position="220"/>
    </location>
</feature>
<evidence type="ECO:0000256" key="5">
    <source>
        <dbReference type="SAM" id="MobiDB-lite"/>
    </source>
</evidence>
<dbReference type="InterPro" id="IPR001359">
    <property type="entry name" value="Synapsin"/>
</dbReference>
<evidence type="ECO:0000256" key="1">
    <source>
        <dbReference type="ARBA" id="ARBA00008243"/>
    </source>
</evidence>
<organism evidence="7">
    <name type="scientific">Arion vulgaris</name>
    <dbReference type="NCBI Taxonomy" id="1028688"/>
    <lineage>
        <taxon>Eukaryota</taxon>
        <taxon>Metazoa</taxon>
        <taxon>Spiralia</taxon>
        <taxon>Lophotrochozoa</taxon>
        <taxon>Mollusca</taxon>
        <taxon>Gastropoda</taxon>
        <taxon>Heterobranchia</taxon>
        <taxon>Euthyneura</taxon>
        <taxon>Panpulmonata</taxon>
        <taxon>Eupulmonata</taxon>
        <taxon>Stylommatophora</taxon>
        <taxon>Helicina</taxon>
        <taxon>Arionoidea</taxon>
        <taxon>Arionidae</taxon>
        <taxon>Arion</taxon>
    </lineage>
</organism>
<reference evidence="7" key="1">
    <citation type="submission" date="2014-12" db="EMBL/GenBank/DDBJ databases">
        <title>Insight into the proteome of Arion vulgaris.</title>
        <authorList>
            <person name="Aradska J."/>
            <person name="Bulat T."/>
            <person name="Smidak R."/>
            <person name="Sarate P."/>
            <person name="Gangsoo J."/>
            <person name="Sialana F."/>
            <person name="Bilban M."/>
            <person name="Lubec G."/>
        </authorList>
    </citation>
    <scope>NUCLEOTIDE SEQUENCE</scope>
    <source>
        <tissue evidence="7">Skin</tissue>
    </source>
</reference>
<feature type="region of interest" description="Disordered" evidence="5">
    <location>
        <begin position="85"/>
        <end position="104"/>
    </location>
</feature>
<proteinExistence type="inferred from homology"/>
<dbReference type="PANTHER" id="PTHR10841:SF17">
    <property type="entry name" value="SYNAPSIN"/>
    <property type="match status" value="1"/>
</dbReference>
<protein>
    <recommendedName>
        <fullName evidence="6">Synapsin pre-ATP-grasp domain-containing protein</fullName>
    </recommendedName>
</protein>
<evidence type="ECO:0000256" key="3">
    <source>
        <dbReference type="ARBA" id="ARBA00023018"/>
    </source>
</evidence>
<dbReference type="PANTHER" id="PTHR10841">
    <property type="entry name" value="SYNAPSIN"/>
    <property type="match status" value="1"/>
</dbReference>
<dbReference type="GO" id="GO:0030672">
    <property type="term" value="C:synaptic vesicle membrane"/>
    <property type="evidence" value="ECO:0007669"/>
    <property type="project" value="TreeGrafter"/>
</dbReference>
<dbReference type="Gene3D" id="3.40.50.20">
    <property type="match status" value="1"/>
</dbReference>
<keyword evidence="3" id="KW-0770">Synapse</keyword>
<dbReference type="Pfam" id="PF10581">
    <property type="entry name" value="Synapsin_N"/>
    <property type="match status" value="1"/>
</dbReference>
<evidence type="ECO:0000313" key="7">
    <source>
        <dbReference type="EMBL" id="CEK50502.1"/>
    </source>
</evidence>
<evidence type="ECO:0000256" key="4">
    <source>
        <dbReference type="ARBA" id="ARBA00034103"/>
    </source>
</evidence>
<comment type="subcellular location">
    <subcellularLocation>
        <location evidence="4">Synapse</location>
    </subcellularLocation>
</comment>
<accession>A0A0B6Y2K0</accession>
<dbReference type="SUPFAM" id="SSF52440">
    <property type="entry name" value="PreATP-grasp domain"/>
    <property type="match status" value="1"/>
</dbReference>
<keyword evidence="2" id="KW-0597">Phosphoprotein</keyword>
<gene>
    <name evidence="7" type="primary">ORF10929</name>
</gene>
<dbReference type="GO" id="GO:0007269">
    <property type="term" value="P:neurotransmitter secretion"/>
    <property type="evidence" value="ECO:0007669"/>
    <property type="project" value="InterPro"/>
</dbReference>